<sequence length="241" mass="26690">MSNTELKLRMNRTGAQMSPLDTQKQIEATERFPADIPADGMQLFEERQQAIVDADNVGSIPVPGSAKGMLKSALDKLRGHNPEVLMDKLGERLAFERTGVRLYDAMIAKASSAEGGNLELTESLRHIQREEQEHMEMVWRAIETLGADPTSMTPCADVAGVKALGVMQVLTDPRTTVSQCLNTLLTIELEDNDAWGLLIDLTRQAGHPLIAKEFQHALEQEEKHLSTVRAYVRDNLMAQVS</sequence>
<dbReference type="InterPro" id="IPR009040">
    <property type="entry name" value="Ferritin-like_diiron"/>
</dbReference>
<gene>
    <name evidence="2" type="ORF">LT42_21930</name>
</gene>
<evidence type="ECO:0000313" key="3">
    <source>
        <dbReference type="Proteomes" id="UP000029719"/>
    </source>
</evidence>
<dbReference type="AlphaFoldDB" id="A0A9X0JHA5"/>
<dbReference type="Proteomes" id="UP000029719">
    <property type="component" value="Unassembled WGS sequence"/>
</dbReference>
<dbReference type="OrthoDB" id="5291582at2"/>
<protein>
    <submittedName>
        <fullName evidence="2">Ferritin Dps family protein</fullName>
    </submittedName>
</protein>
<evidence type="ECO:0000313" key="2">
    <source>
        <dbReference type="EMBL" id="KGF62521.1"/>
    </source>
</evidence>
<dbReference type="RefSeq" id="WP_037017875.1">
    <property type="nucleotide sequence ID" value="NZ_JRMB01000003.1"/>
</dbReference>
<name>A0A9X0JHA5_9PSED</name>
<organism evidence="2 3">
    <name type="scientific">Pseudomonas lutea</name>
    <dbReference type="NCBI Taxonomy" id="243924"/>
    <lineage>
        <taxon>Bacteria</taxon>
        <taxon>Pseudomonadati</taxon>
        <taxon>Pseudomonadota</taxon>
        <taxon>Gammaproteobacteria</taxon>
        <taxon>Pseudomonadales</taxon>
        <taxon>Pseudomonadaceae</taxon>
        <taxon>Pseudomonas</taxon>
    </lineage>
</organism>
<dbReference type="InterPro" id="IPR009078">
    <property type="entry name" value="Ferritin-like_SF"/>
</dbReference>
<feature type="domain" description="Ferritin-like diiron" evidence="1">
    <location>
        <begin position="171"/>
        <end position="241"/>
    </location>
</feature>
<reference evidence="2 3" key="1">
    <citation type="submission" date="2014-09" db="EMBL/GenBank/DDBJ databases">
        <title>Genome sequence of Pseudomonas lutea strain DSM 17257T.</title>
        <authorList>
            <person name="Kwak Y."/>
            <person name="Shin J.-H."/>
        </authorList>
    </citation>
    <scope>NUCLEOTIDE SEQUENCE [LARGE SCALE GENOMIC DNA]</scope>
    <source>
        <strain evidence="2 3">DSM 17257</strain>
    </source>
</reference>
<evidence type="ECO:0000259" key="1">
    <source>
        <dbReference type="PROSITE" id="PS50905"/>
    </source>
</evidence>
<dbReference type="InterPro" id="IPR008331">
    <property type="entry name" value="Ferritin_DPS_dom"/>
</dbReference>
<dbReference type="Pfam" id="PF00210">
    <property type="entry name" value="Ferritin"/>
    <property type="match status" value="1"/>
</dbReference>
<dbReference type="Gene3D" id="1.20.1260.10">
    <property type="match status" value="1"/>
</dbReference>
<dbReference type="EMBL" id="JRMB01000003">
    <property type="protein sequence ID" value="KGF62521.1"/>
    <property type="molecule type" value="Genomic_DNA"/>
</dbReference>
<dbReference type="InterPro" id="IPR012347">
    <property type="entry name" value="Ferritin-like"/>
</dbReference>
<accession>A0A9X0JHA5</accession>
<dbReference type="GO" id="GO:0008199">
    <property type="term" value="F:ferric iron binding"/>
    <property type="evidence" value="ECO:0007669"/>
    <property type="project" value="InterPro"/>
</dbReference>
<dbReference type="CDD" id="cd00657">
    <property type="entry name" value="Ferritin_like"/>
    <property type="match status" value="1"/>
</dbReference>
<dbReference type="SUPFAM" id="SSF47240">
    <property type="entry name" value="Ferritin-like"/>
    <property type="match status" value="1"/>
</dbReference>
<dbReference type="PROSITE" id="PS50905">
    <property type="entry name" value="FERRITIN_LIKE"/>
    <property type="match status" value="1"/>
</dbReference>
<proteinExistence type="predicted"/>
<comment type="caution">
    <text evidence="2">The sequence shown here is derived from an EMBL/GenBank/DDBJ whole genome shotgun (WGS) entry which is preliminary data.</text>
</comment>